<evidence type="ECO:0000313" key="9">
    <source>
        <dbReference type="EMBL" id="AQS88977.1"/>
    </source>
</evidence>
<dbReference type="GO" id="GO:0005886">
    <property type="term" value="C:plasma membrane"/>
    <property type="evidence" value="ECO:0007669"/>
    <property type="project" value="UniProtKB-SubCell"/>
</dbReference>
<dbReference type="KEGG" id="nch:A0U93_14800"/>
<evidence type="ECO:0000259" key="8">
    <source>
        <dbReference type="Pfam" id="PF13515"/>
    </source>
</evidence>
<feature type="transmembrane region" description="Helical" evidence="7">
    <location>
        <begin position="112"/>
        <end position="130"/>
    </location>
</feature>
<evidence type="ECO:0000256" key="1">
    <source>
        <dbReference type="ARBA" id="ARBA00004651"/>
    </source>
</evidence>
<dbReference type="OrthoDB" id="7491335at2"/>
<proteinExistence type="inferred from homology"/>
<evidence type="ECO:0000256" key="6">
    <source>
        <dbReference type="ARBA" id="ARBA00043993"/>
    </source>
</evidence>
<dbReference type="InterPro" id="IPR049453">
    <property type="entry name" value="Memb_transporter_dom"/>
</dbReference>
<feature type="domain" description="Integral membrane bound transporter" evidence="8">
    <location>
        <begin position="381"/>
        <end position="501"/>
    </location>
</feature>
<comment type="similarity">
    <text evidence="6">Belongs to the YccS/YhfK family.</text>
</comment>
<dbReference type="RefSeq" id="WP_077808035.1">
    <property type="nucleotide sequence ID" value="NZ_BJXS01000001.1"/>
</dbReference>
<feature type="transmembrane region" description="Helical" evidence="7">
    <location>
        <begin position="85"/>
        <end position="106"/>
    </location>
</feature>
<comment type="subcellular location">
    <subcellularLocation>
        <location evidence="1">Cell membrane</location>
        <topology evidence="1">Multi-pass membrane protein</topology>
    </subcellularLocation>
</comment>
<dbReference type="Pfam" id="PF13515">
    <property type="entry name" value="FUSC_2"/>
    <property type="match status" value="1"/>
</dbReference>
<keyword evidence="2" id="KW-1003">Cell membrane</keyword>
<evidence type="ECO:0000256" key="4">
    <source>
        <dbReference type="ARBA" id="ARBA00022989"/>
    </source>
</evidence>
<feature type="transmembrane region" description="Helical" evidence="7">
    <location>
        <begin position="137"/>
        <end position="155"/>
    </location>
</feature>
<protein>
    <recommendedName>
        <fullName evidence="8">Integral membrane bound transporter domain-containing protein</fullName>
    </recommendedName>
</protein>
<reference evidence="9 10" key="1">
    <citation type="submission" date="2016-03" db="EMBL/GenBank/DDBJ databases">
        <title>Acetic acid bacteria sequencing.</title>
        <authorList>
            <person name="Brandt J."/>
            <person name="Jakob F."/>
            <person name="Vogel R.F."/>
        </authorList>
    </citation>
    <scope>NUCLEOTIDE SEQUENCE [LARGE SCALE GENOMIC DNA]</scope>
    <source>
        <strain evidence="9 10">NBRC 101099</strain>
    </source>
</reference>
<name>A0A1U9KTD4_9PROT</name>
<dbReference type="AlphaFoldDB" id="A0A1U9KTD4"/>
<evidence type="ECO:0000256" key="5">
    <source>
        <dbReference type="ARBA" id="ARBA00023136"/>
    </source>
</evidence>
<sequence length="665" mass="71241">MGDASSHAPSFSRRLLAALSRRLARHAIALTPEQFSLWEGLRAAVATATALVPALYLHRPLYAWIAFATFWACLIDPGGTDRQRVQILGGFTLYGGVVVALTTWLVHFSSLAVFPILLLVGIGSGLARMFSPVVMQLCLLIGAASVAATGFPQGITGAVLTATLFMAGCLVALLLCLILWRLQPYASARKAVAAIYQALEIMLSELSMGRLRETVHRQAVRNAIERARALTVQLDAGHGNSLMRVRLEASLATAERLFTAMLAIEHLFEIRGPRPFEKSELARLAASCREAARQVQRLEPATQALKVQAERVLARDVRSSDEPSAHLLRICADALLGLASALMNAQANLDISAAARRFARPSAAIWRHAGRLSIALVLTQAVCLYFRLDYAYWALIAALLVVQPAGFTTLTRSLERLVGSIAGSILAAVLGNWLHEIAPLMGAITILALCAVAMRGVNYTMLVLFLTSLFVLVADLVTPGPRLAALRAEDNIVGAIIGLACVVFLWPERDSGDMTHLLQQALAGNLEYAAYIMDGINDAPTRAAMATTQRDAGVATIGAEFARGGLPLLGGLTASSVTGRRAREHIEILRALRRLSGEATLLRFDMEAGLRHANPVGAAQLREMAQYVRSGNAEALKQVVSDLTTGQILQMVAATGAMADRSVSG</sequence>
<keyword evidence="4 7" id="KW-1133">Transmembrane helix</keyword>
<dbReference type="STRING" id="320497.A0U93_14800"/>
<evidence type="ECO:0000313" key="10">
    <source>
        <dbReference type="Proteomes" id="UP000188604"/>
    </source>
</evidence>
<feature type="transmembrane region" description="Helical" evidence="7">
    <location>
        <begin position="393"/>
        <end position="410"/>
    </location>
</feature>
<gene>
    <name evidence="9" type="ORF">A0U93_14800</name>
</gene>
<evidence type="ECO:0000256" key="7">
    <source>
        <dbReference type="SAM" id="Phobius"/>
    </source>
</evidence>
<feature type="transmembrane region" description="Helical" evidence="7">
    <location>
        <begin position="61"/>
        <end position="78"/>
    </location>
</feature>
<accession>A0A1U9KTD4</accession>
<feature type="transmembrane region" description="Helical" evidence="7">
    <location>
        <begin position="161"/>
        <end position="180"/>
    </location>
</feature>
<organism evidence="9 10">
    <name type="scientific">Neoasaia chiangmaiensis</name>
    <dbReference type="NCBI Taxonomy" id="320497"/>
    <lineage>
        <taxon>Bacteria</taxon>
        <taxon>Pseudomonadati</taxon>
        <taxon>Pseudomonadota</taxon>
        <taxon>Alphaproteobacteria</taxon>
        <taxon>Acetobacterales</taxon>
        <taxon>Acetobacteraceae</taxon>
        <taxon>Neoasaia</taxon>
    </lineage>
</organism>
<evidence type="ECO:0000256" key="3">
    <source>
        <dbReference type="ARBA" id="ARBA00022692"/>
    </source>
</evidence>
<feature type="transmembrane region" description="Helical" evidence="7">
    <location>
        <begin position="462"/>
        <end position="479"/>
    </location>
</feature>
<dbReference type="Proteomes" id="UP000188604">
    <property type="component" value="Chromosome"/>
</dbReference>
<dbReference type="EMBL" id="CP014691">
    <property type="protein sequence ID" value="AQS88977.1"/>
    <property type="molecule type" value="Genomic_DNA"/>
</dbReference>
<dbReference type="PANTHER" id="PTHR30509">
    <property type="entry name" value="P-HYDROXYBENZOIC ACID EFFLUX PUMP SUBUNIT-RELATED"/>
    <property type="match status" value="1"/>
</dbReference>
<keyword evidence="10" id="KW-1185">Reference proteome</keyword>
<evidence type="ECO:0000256" key="2">
    <source>
        <dbReference type="ARBA" id="ARBA00022475"/>
    </source>
</evidence>
<dbReference type="PANTHER" id="PTHR30509:SF9">
    <property type="entry name" value="MULTIDRUG RESISTANCE PROTEIN MDTO"/>
    <property type="match status" value="1"/>
</dbReference>
<keyword evidence="3 7" id="KW-0812">Transmembrane</keyword>
<keyword evidence="5 7" id="KW-0472">Membrane</keyword>